<accession>A0A1G2MAP3</accession>
<dbReference type="PANTHER" id="PTHR44068:SF11">
    <property type="entry name" value="GERANYL DIPHOSPHATE 2-C-METHYLTRANSFERASE"/>
    <property type="match status" value="1"/>
</dbReference>
<evidence type="ECO:0000313" key="4">
    <source>
        <dbReference type="Proteomes" id="UP000176493"/>
    </source>
</evidence>
<comment type="caution">
    <text evidence="3">The sequence shown here is derived from an EMBL/GenBank/DDBJ whole genome shotgun (WGS) entry which is preliminary data.</text>
</comment>
<protein>
    <recommendedName>
        <fullName evidence="2">Methyltransferase type 11 domain-containing protein</fullName>
    </recommendedName>
</protein>
<gene>
    <name evidence="3" type="ORF">A2W52_01025</name>
</gene>
<dbReference type="InterPro" id="IPR029063">
    <property type="entry name" value="SAM-dependent_MTases_sf"/>
</dbReference>
<dbReference type="InterPro" id="IPR013216">
    <property type="entry name" value="Methyltransf_11"/>
</dbReference>
<keyword evidence="1" id="KW-0808">Transferase</keyword>
<dbReference type="GO" id="GO:0008757">
    <property type="term" value="F:S-adenosylmethionine-dependent methyltransferase activity"/>
    <property type="evidence" value="ECO:0007669"/>
    <property type="project" value="InterPro"/>
</dbReference>
<dbReference type="CDD" id="cd02440">
    <property type="entry name" value="AdoMet_MTases"/>
    <property type="match status" value="1"/>
</dbReference>
<name>A0A1G2MAP3_9BACT</name>
<dbReference type="InterPro" id="IPR050447">
    <property type="entry name" value="Erg6_SMT_methyltransf"/>
</dbReference>
<dbReference type="Gene3D" id="3.40.50.150">
    <property type="entry name" value="Vaccinia Virus protein VP39"/>
    <property type="match status" value="1"/>
</dbReference>
<evidence type="ECO:0000313" key="3">
    <source>
        <dbReference type="EMBL" id="OHA20966.1"/>
    </source>
</evidence>
<evidence type="ECO:0000259" key="2">
    <source>
        <dbReference type="Pfam" id="PF08241"/>
    </source>
</evidence>
<feature type="domain" description="Methyltransferase type 11" evidence="2">
    <location>
        <begin position="72"/>
        <end position="166"/>
    </location>
</feature>
<sequence length="281" mass="32777">MMDSQNEALKSKVKSWWNNYPFTYFVKKEEGSWAFFRNIDRKIFKWCPWAHDGYPLFSKFVPYGELVGKKVLDIGCGSGWSTEQFARAGAKISAIDLTEKAIELTKKRFALYHLEGDIRVGDAERIPYPDETFDYCFVWGVLMHTPNTEGAIREIYRVLKKGGRAAAMMYNKNSLHWRWFILFGKGILRGGLLRRSVQELTNRYTDGAEIGGNMLTKFYTPQELWRMWSVFPRVTVATYDNPDILDVFPHRFLPFGKLLPRKLKQKLANRFGLSVWIEAKK</sequence>
<evidence type="ECO:0000256" key="1">
    <source>
        <dbReference type="ARBA" id="ARBA00022679"/>
    </source>
</evidence>
<dbReference type="PANTHER" id="PTHR44068">
    <property type="entry name" value="ZGC:194242"/>
    <property type="match status" value="1"/>
</dbReference>
<dbReference type="SUPFAM" id="SSF53335">
    <property type="entry name" value="S-adenosyl-L-methionine-dependent methyltransferases"/>
    <property type="match status" value="1"/>
</dbReference>
<organism evidence="3 4">
    <name type="scientific">Candidatus Taylorbacteria bacterium RIFCSPHIGHO2_02_49_25</name>
    <dbReference type="NCBI Taxonomy" id="1802305"/>
    <lineage>
        <taxon>Bacteria</taxon>
        <taxon>Candidatus Tayloriibacteriota</taxon>
    </lineage>
</organism>
<reference evidence="3 4" key="1">
    <citation type="journal article" date="2016" name="Nat. Commun.">
        <title>Thousands of microbial genomes shed light on interconnected biogeochemical processes in an aquifer system.</title>
        <authorList>
            <person name="Anantharaman K."/>
            <person name="Brown C.T."/>
            <person name="Hug L.A."/>
            <person name="Sharon I."/>
            <person name="Castelle C.J."/>
            <person name="Probst A.J."/>
            <person name="Thomas B.C."/>
            <person name="Singh A."/>
            <person name="Wilkins M.J."/>
            <person name="Karaoz U."/>
            <person name="Brodie E.L."/>
            <person name="Williams K.H."/>
            <person name="Hubbard S.S."/>
            <person name="Banfield J.F."/>
        </authorList>
    </citation>
    <scope>NUCLEOTIDE SEQUENCE [LARGE SCALE GENOMIC DNA]</scope>
</reference>
<dbReference type="Proteomes" id="UP000176493">
    <property type="component" value="Unassembled WGS sequence"/>
</dbReference>
<dbReference type="Pfam" id="PF08241">
    <property type="entry name" value="Methyltransf_11"/>
    <property type="match status" value="1"/>
</dbReference>
<dbReference type="AlphaFoldDB" id="A0A1G2MAP3"/>
<dbReference type="EMBL" id="MHRJ01000055">
    <property type="protein sequence ID" value="OHA20966.1"/>
    <property type="molecule type" value="Genomic_DNA"/>
</dbReference>
<proteinExistence type="predicted"/>